<dbReference type="PANTHER" id="PTHR43040:SF1">
    <property type="entry name" value="RIBONUCLEASE D"/>
    <property type="match status" value="1"/>
</dbReference>
<dbReference type="Gene3D" id="3.30.420.10">
    <property type="entry name" value="Ribonuclease H-like superfamily/Ribonuclease H"/>
    <property type="match status" value="1"/>
</dbReference>
<dbReference type="InterPro" id="IPR036397">
    <property type="entry name" value="RNaseH_sf"/>
</dbReference>
<feature type="compositionally biased region" description="Basic and acidic residues" evidence="1">
    <location>
        <begin position="210"/>
        <end position="226"/>
    </location>
</feature>
<evidence type="ECO:0000313" key="4">
    <source>
        <dbReference type="Proteomes" id="UP001433268"/>
    </source>
</evidence>
<dbReference type="PANTHER" id="PTHR43040">
    <property type="entry name" value="RIBONUCLEASE D"/>
    <property type="match status" value="1"/>
</dbReference>
<dbReference type="Pfam" id="PF01612">
    <property type="entry name" value="DNA_pol_A_exo1"/>
    <property type="match status" value="1"/>
</dbReference>
<evidence type="ECO:0000256" key="1">
    <source>
        <dbReference type="SAM" id="MobiDB-lite"/>
    </source>
</evidence>
<dbReference type="SUPFAM" id="SSF53098">
    <property type="entry name" value="Ribonuclease H-like"/>
    <property type="match status" value="1"/>
</dbReference>
<organism evidence="3 4">
    <name type="scientific">Apiospora hydei</name>
    <dbReference type="NCBI Taxonomy" id="1337664"/>
    <lineage>
        <taxon>Eukaryota</taxon>
        <taxon>Fungi</taxon>
        <taxon>Dikarya</taxon>
        <taxon>Ascomycota</taxon>
        <taxon>Pezizomycotina</taxon>
        <taxon>Sordariomycetes</taxon>
        <taxon>Xylariomycetidae</taxon>
        <taxon>Amphisphaeriales</taxon>
        <taxon>Apiosporaceae</taxon>
        <taxon>Apiospora</taxon>
    </lineage>
</organism>
<reference evidence="3 4" key="1">
    <citation type="submission" date="2023-01" db="EMBL/GenBank/DDBJ databases">
        <title>Analysis of 21 Apiospora genomes using comparative genomics revels a genus with tremendous synthesis potential of carbohydrate active enzymes and secondary metabolites.</title>
        <authorList>
            <person name="Sorensen T."/>
        </authorList>
    </citation>
    <scope>NUCLEOTIDE SEQUENCE [LARGE SCALE GENOMIC DNA]</scope>
    <source>
        <strain evidence="3 4">CBS 114990</strain>
    </source>
</reference>
<evidence type="ECO:0000313" key="3">
    <source>
        <dbReference type="EMBL" id="KAK8085235.1"/>
    </source>
</evidence>
<feature type="region of interest" description="Disordered" evidence="1">
    <location>
        <begin position="207"/>
        <end position="239"/>
    </location>
</feature>
<gene>
    <name evidence="3" type="ORF">PG997_006506</name>
</gene>
<feature type="domain" description="3'-5' exonuclease" evidence="2">
    <location>
        <begin position="56"/>
        <end position="171"/>
    </location>
</feature>
<protein>
    <recommendedName>
        <fullName evidence="2">3'-5' exonuclease domain-containing protein</fullName>
    </recommendedName>
</protein>
<accession>A0ABR1WRJ6</accession>
<name>A0ABR1WRJ6_9PEZI</name>
<dbReference type="EMBL" id="JAQQWN010000005">
    <property type="protein sequence ID" value="KAK8085235.1"/>
    <property type="molecule type" value="Genomic_DNA"/>
</dbReference>
<proteinExistence type="predicted"/>
<evidence type="ECO:0000259" key="2">
    <source>
        <dbReference type="Pfam" id="PF01612"/>
    </source>
</evidence>
<dbReference type="Proteomes" id="UP001433268">
    <property type="component" value="Unassembled WGS sequence"/>
</dbReference>
<dbReference type="InterPro" id="IPR012337">
    <property type="entry name" value="RNaseH-like_sf"/>
</dbReference>
<dbReference type="InterPro" id="IPR002562">
    <property type="entry name" value="3'-5'_exonuclease_dom"/>
</dbReference>
<keyword evidence="4" id="KW-1185">Reference proteome</keyword>
<dbReference type="GeneID" id="92043881"/>
<comment type="caution">
    <text evidence="3">The sequence shown here is derived from an EMBL/GenBank/DDBJ whole genome shotgun (WGS) entry which is preliminary data.</text>
</comment>
<dbReference type="RefSeq" id="XP_066669744.1">
    <property type="nucleotide sequence ID" value="XM_066810821.1"/>
</dbReference>
<sequence>MASKLSKVNVEAALSSISSLTAAIGRASLETGNPVIWVDTQKAMGNALDKMIALPRSPPLFFFDASNDSAALFCQYGIQLRGVMDLQLMELAAARSRGSRLIETGIVSGLATCIERDLDLSPAEKQTWAEGKKKGYALFCPDKGGDQQAFNQRPLAQELMDYCAADVRYLPGLWTVYNGRIAACWRPWLRSATESRIRESQIVTYSPRGRGKEDRRKRRVEREQAGIRKRKDRDHLNSL</sequence>